<keyword evidence="5" id="KW-0788">Thiol protease</keyword>
<dbReference type="PANTHER" id="PTHR12606">
    <property type="entry name" value="SENTRIN/SUMO-SPECIFIC PROTEASE"/>
    <property type="match status" value="1"/>
</dbReference>
<evidence type="ECO:0000259" key="6">
    <source>
        <dbReference type="PROSITE" id="PS50600"/>
    </source>
</evidence>
<evidence type="ECO:0000313" key="8">
    <source>
        <dbReference type="Proteomes" id="UP001604277"/>
    </source>
</evidence>
<dbReference type="Proteomes" id="UP001604277">
    <property type="component" value="Unassembled WGS sequence"/>
</dbReference>
<keyword evidence="2 7" id="KW-0645">Protease</keyword>
<keyword evidence="8" id="KW-1185">Reference proteome</keyword>
<keyword evidence="3" id="KW-0833">Ubl conjugation pathway</keyword>
<dbReference type="InterPro" id="IPR038765">
    <property type="entry name" value="Papain-like_cys_pep_sf"/>
</dbReference>
<dbReference type="Pfam" id="PF02902">
    <property type="entry name" value="Peptidase_C48"/>
    <property type="match status" value="1"/>
</dbReference>
<gene>
    <name evidence="7" type="ORF">Fot_54954</name>
</gene>
<evidence type="ECO:0000256" key="1">
    <source>
        <dbReference type="ARBA" id="ARBA00005234"/>
    </source>
</evidence>
<evidence type="ECO:0000313" key="7">
    <source>
        <dbReference type="EMBL" id="KAL2459265.1"/>
    </source>
</evidence>
<comment type="similarity">
    <text evidence="1">Belongs to the peptidase C48 family.</text>
</comment>
<protein>
    <submittedName>
        <fullName evidence="7">Ubiquitin-like-specific protease ESD4</fullName>
    </submittedName>
</protein>
<accession>A0ABD1P5W8</accession>
<name>A0ABD1P5W8_9LAMI</name>
<organism evidence="7 8">
    <name type="scientific">Forsythia ovata</name>
    <dbReference type="NCBI Taxonomy" id="205694"/>
    <lineage>
        <taxon>Eukaryota</taxon>
        <taxon>Viridiplantae</taxon>
        <taxon>Streptophyta</taxon>
        <taxon>Embryophyta</taxon>
        <taxon>Tracheophyta</taxon>
        <taxon>Spermatophyta</taxon>
        <taxon>Magnoliopsida</taxon>
        <taxon>eudicotyledons</taxon>
        <taxon>Gunneridae</taxon>
        <taxon>Pentapetalae</taxon>
        <taxon>asterids</taxon>
        <taxon>lamiids</taxon>
        <taxon>Lamiales</taxon>
        <taxon>Oleaceae</taxon>
        <taxon>Forsythieae</taxon>
        <taxon>Forsythia</taxon>
    </lineage>
</organism>
<keyword evidence="4" id="KW-0378">Hydrolase</keyword>
<dbReference type="GO" id="GO:0016926">
    <property type="term" value="P:protein desumoylation"/>
    <property type="evidence" value="ECO:0007669"/>
    <property type="project" value="UniProtKB-ARBA"/>
</dbReference>
<dbReference type="PANTHER" id="PTHR12606:SF1">
    <property type="entry name" value="UBIQUITIN-LIKE-SPECIFIC PROTEASE 1A"/>
    <property type="match status" value="1"/>
</dbReference>
<evidence type="ECO:0000256" key="4">
    <source>
        <dbReference type="ARBA" id="ARBA00022801"/>
    </source>
</evidence>
<dbReference type="PROSITE" id="PS50600">
    <property type="entry name" value="ULP_PROTEASE"/>
    <property type="match status" value="1"/>
</dbReference>
<dbReference type="InterPro" id="IPR003653">
    <property type="entry name" value="Peptidase_C48_C"/>
</dbReference>
<evidence type="ECO:0000256" key="2">
    <source>
        <dbReference type="ARBA" id="ARBA00022670"/>
    </source>
</evidence>
<dbReference type="GO" id="GO:0006508">
    <property type="term" value="P:proteolysis"/>
    <property type="evidence" value="ECO:0007669"/>
    <property type="project" value="UniProtKB-KW"/>
</dbReference>
<dbReference type="EMBL" id="JBFOLJ010000023">
    <property type="protein sequence ID" value="KAL2459265.1"/>
    <property type="molecule type" value="Genomic_DNA"/>
</dbReference>
<proteinExistence type="inferred from homology"/>
<dbReference type="FunFam" id="3.40.395.10:FF:000005">
    <property type="entry name" value="Ubiquitin-like-specific protease ESD4"/>
    <property type="match status" value="1"/>
</dbReference>
<evidence type="ECO:0000256" key="5">
    <source>
        <dbReference type="ARBA" id="ARBA00022807"/>
    </source>
</evidence>
<dbReference type="GO" id="GO:0008234">
    <property type="term" value="F:cysteine-type peptidase activity"/>
    <property type="evidence" value="ECO:0007669"/>
    <property type="project" value="UniProtKB-KW"/>
</dbReference>
<dbReference type="SUPFAM" id="SSF54001">
    <property type="entry name" value="Cysteine proteinases"/>
    <property type="match status" value="1"/>
</dbReference>
<dbReference type="GO" id="GO:0019783">
    <property type="term" value="F:ubiquitin-like protein peptidase activity"/>
    <property type="evidence" value="ECO:0007669"/>
    <property type="project" value="UniProtKB-ARBA"/>
</dbReference>
<dbReference type="Gene3D" id="3.40.395.10">
    <property type="entry name" value="Adenoviral Proteinase, Chain A"/>
    <property type="match status" value="1"/>
</dbReference>
<evidence type="ECO:0000256" key="3">
    <source>
        <dbReference type="ARBA" id="ARBA00022786"/>
    </source>
</evidence>
<comment type="caution">
    <text evidence="7">The sequence shown here is derived from an EMBL/GenBank/DDBJ whole genome shotgun (WGS) entry which is preliminary data.</text>
</comment>
<feature type="domain" description="Ubiquitin-like protease family profile" evidence="6">
    <location>
        <begin position="332"/>
        <end position="504"/>
    </location>
</feature>
<reference evidence="8" key="1">
    <citation type="submission" date="2024-07" db="EMBL/GenBank/DDBJ databases">
        <title>Two chromosome-level genome assemblies of Korean endemic species Abeliophyllum distichum and Forsythia ovata (Oleaceae).</title>
        <authorList>
            <person name="Jang H."/>
        </authorList>
    </citation>
    <scope>NUCLEOTIDE SEQUENCE [LARGE SCALE GENOMIC DNA]</scope>
</reference>
<dbReference type="AlphaFoldDB" id="A0ABD1P5W8"/>
<sequence>MSRARCNSWREVREKTVCTVCISANPSTMGALTINRKRGDDYFKSPAPISPSFDCSCAHVSKKPKLSNSMNQNTVEFDRPLSAKSVNSRISEYPDSKPRFTREVHAPVRTSRFGFCASKNKIEYSDTTEERSASRMGNIYGTLKLRLEKAKLSAIKTLRYVGKENESVEKENEKEFIEIDDEKGRQDDVSEDLSVQEVDIVDLPRSKWKEGNGVSDTSRVNAKEDSMENMMDLMLLDQEPDLSGVPVHRKLYDSAKKRDDKLGNLSFSIELQEKLFQRLQLFRPQKKVEEAKKDVPKECFMPLTEEEEAQVAWALSNSNRRRILVSHKNSNIDITGEILQCLKRGAWLNDEVINLYLDLLKEREKMEPQKFLKCHFFNTFFYKKLIGGRGGYNFQSVRRWTTQKKLGYSLLECDKIFVPIHKEVHWCLAIINKKDEKFQYLDSLRGVDAKVMKVLAKYYVDEVKDKSGTDININSWEQEYVVDLPEQENGFDCGMFMIKYADFYSRDIGLCFNQEHMPYFRKRTVKEILRLKAE</sequence>